<dbReference type="SUPFAM" id="SSF51905">
    <property type="entry name" value="FAD/NAD(P)-binding domain"/>
    <property type="match status" value="1"/>
</dbReference>
<dbReference type="Proteomes" id="UP000255167">
    <property type="component" value="Unassembled WGS sequence"/>
</dbReference>
<comment type="similarity">
    <text evidence="4">Belongs to the UbiH/COQ6 family.</text>
</comment>
<sequence>MQSVDVAIVGGGMVGLAVACGLQGSGLRVAVLEKAEPRPLAADAPPALRVSAINAASEKLLTKLDVWREIVAQRASCYHGMEVWDKDSFGHISFDDQSMGFSHLGYIIENAVVHHALWQKAQRCADVTLLAPAELQQVAWGENEAFLSLQDGSMLTARLVIGADGANSWLRNKADIPLTFWDYHHHALVATIRTAEPHQAVARQAFHGDGILAFLPLSDPHLCSIVWSLSPGEAQRMQQADETTFNQALNIAFDNRLGLCQLASEREVFPLTGRYARQFAAHRLALVGDAAHTIHPLAGQGVNLGFMDAAELIDELKRLHAQCKDIGQHLYLRRYERSRKHSAALMLAGMQGFREMFSGSHPAKKLLRDVGLKLADTLPGVKPQLIRQAMGLNDLPAWLR</sequence>
<dbReference type="InterPro" id="IPR051205">
    <property type="entry name" value="UbiH/COQ6_monooxygenase"/>
</dbReference>
<dbReference type="Pfam" id="PF01494">
    <property type="entry name" value="FAD_binding_3"/>
    <property type="match status" value="1"/>
</dbReference>
<evidence type="ECO:0000313" key="12">
    <source>
        <dbReference type="EMBL" id="STW46655.1"/>
    </source>
</evidence>
<evidence type="ECO:0000313" key="13">
    <source>
        <dbReference type="Proteomes" id="UP000255167"/>
    </source>
</evidence>
<feature type="domain" description="FAD-binding" evidence="11">
    <location>
        <begin position="4"/>
        <end position="346"/>
    </location>
</feature>
<protein>
    <submittedName>
        <fullName evidence="12">2-octaprenyl-3-methyl-6-methoxy-1,4-benzoquinol hydroxylase</fullName>
        <ecNumber evidence="12">1.14.13.-</ecNumber>
    </submittedName>
</protein>
<dbReference type="UniPathway" id="UPA00232"/>
<keyword evidence="10" id="KW-0503">Monooxygenase</keyword>
<dbReference type="GO" id="GO:0019168">
    <property type="term" value="F:2-polyprenylphenol 6-hydroxylase activity"/>
    <property type="evidence" value="ECO:0007669"/>
    <property type="project" value="TreeGrafter"/>
</dbReference>
<evidence type="ECO:0000256" key="2">
    <source>
        <dbReference type="ARBA" id="ARBA00004496"/>
    </source>
</evidence>
<dbReference type="InterPro" id="IPR018168">
    <property type="entry name" value="Ubi_Hdrlase_CS"/>
</dbReference>
<comment type="pathway">
    <text evidence="3">Cofactor biosynthesis; ubiquinone biosynthesis.</text>
</comment>
<dbReference type="GO" id="GO:0005737">
    <property type="term" value="C:cytoplasm"/>
    <property type="evidence" value="ECO:0007669"/>
    <property type="project" value="UniProtKB-SubCell"/>
</dbReference>
<keyword evidence="8" id="KW-0274">FAD</keyword>
<name>A0A060VEK2_KLEPN</name>
<dbReference type="PANTHER" id="PTHR43876">
    <property type="entry name" value="UBIQUINONE BIOSYNTHESIS MONOOXYGENASE COQ6, MITOCHONDRIAL"/>
    <property type="match status" value="1"/>
</dbReference>
<dbReference type="InterPro" id="IPR036188">
    <property type="entry name" value="FAD/NAD-bd_sf"/>
</dbReference>
<keyword evidence="6" id="KW-0285">Flavoprotein</keyword>
<dbReference type="GO" id="GO:0071949">
    <property type="term" value="F:FAD binding"/>
    <property type="evidence" value="ECO:0007669"/>
    <property type="project" value="InterPro"/>
</dbReference>
<organism evidence="12 13">
    <name type="scientific">Klebsiella pneumoniae</name>
    <dbReference type="NCBI Taxonomy" id="573"/>
    <lineage>
        <taxon>Bacteria</taxon>
        <taxon>Pseudomonadati</taxon>
        <taxon>Pseudomonadota</taxon>
        <taxon>Gammaproteobacteria</taxon>
        <taxon>Enterobacterales</taxon>
        <taxon>Enterobacteriaceae</taxon>
        <taxon>Klebsiella/Raoultella group</taxon>
        <taxon>Klebsiella</taxon>
        <taxon>Klebsiella pneumoniae complex</taxon>
    </lineage>
</organism>
<dbReference type="FunFam" id="3.50.50.60:FF:000048">
    <property type="entry name" value="2-octaprenyl-3-methyl-6-methoxy-1,4-benzoquinol hydroxylase"/>
    <property type="match status" value="1"/>
</dbReference>
<dbReference type="EC" id="1.14.13.-" evidence="12"/>
<dbReference type="Gene3D" id="3.50.50.60">
    <property type="entry name" value="FAD/NAD(P)-binding domain"/>
    <property type="match status" value="2"/>
</dbReference>
<keyword evidence="5" id="KW-0963">Cytoplasm</keyword>
<dbReference type="FunFam" id="3.50.50.60:FF:000062">
    <property type="entry name" value="FAD-dependent 2-octaprenylphenol hydroxylase"/>
    <property type="match status" value="1"/>
</dbReference>
<evidence type="ECO:0000256" key="8">
    <source>
        <dbReference type="ARBA" id="ARBA00022827"/>
    </source>
</evidence>
<gene>
    <name evidence="12" type="primary">ubiF_2</name>
    <name evidence="12" type="ORF">NCTC9617_03181</name>
</gene>
<evidence type="ECO:0000256" key="10">
    <source>
        <dbReference type="ARBA" id="ARBA00023033"/>
    </source>
</evidence>
<evidence type="ECO:0000259" key="11">
    <source>
        <dbReference type="Pfam" id="PF01494"/>
    </source>
</evidence>
<evidence type="ECO:0000256" key="5">
    <source>
        <dbReference type="ARBA" id="ARBA00022490"/>
    </source>
</evidence>
<evidence type="ECO:0000256" key="1">
    <source>
        <dbReference type="ARBA" id="ARBA00001974"/>
    </source>
</evidence>
<dbReference type="AlphaFoldDB" id="A0A060VEK2"/>
<dbReference type="PROSITE" id="PS01304">
    <property type="entry name" value="UBIH"/>
    <property type="match status" value="1"/>
</dbReference>
<dbReference type="NCBIfam" id="TIGR01988">
    <property type="entry name" value="Ubi-OHases"/>
    <property type="match status" value="1"/>
</dbReference>
<evidence type="ECO:0000256" key="3">
    <source>
        <dbReference type="ARBA" id="ARBA00004749"/>
    </source>
</evidence>
<reference evidence="12 13" key="1">
    <citation type="submission" date="2018-06" db="EMBL/GenBank/DDBJ databases">
        <authorList>
            <consortium name="Pathogen Informatics"/>
            <person name="Doyle S."/>
        </authorList>
    </citation>
    <scope>NUCLEOTIDE SEQUENCE [LARGE SCALE GENOMIC DNA]</scope>
    <source>
        <strain evidence="12 13">NCTC9617</strain>
    </source>
</reference>
<dbReference type="GO" id="GO:0006744">
    <property type="term" value="P:ubiquinone biosynthetic process"/>
    <property type="evidence" value="ECO:0007669"/>
    <property type="project" value="UniProtKB-UniPathway"/>
</dbReference>
<proteinExistence type="inferred from homology"/>
<evidence type="ECO:0000256" key="4">
    <source>
        <dbReference type="ARBA" id="ARBA00005349"/>
    </source>
</evidence>
<accession>A0A060VEK2</accession>
<dbReference type="InterPro" id="IPR002938">
    <property type="entry name" value="FAD-bd"/>
</dbReference>
<keyword evidence="9 12" id="KW-0560">Oxidoreductase</keyword>
<dbReference type="NCBIfam" id="NF005949">
    <property type="entry name" value="PRK08013.1"/>
    <property type="match status" value="1"/>
</dbReference>
<dbReference type="EMBL" id="UGNC01000005">
    <property type="protein sequence ID" value="STW46655.1"/>
    <property type="molecule type" value="Genomic_DNA"/>
</dbReference>
<evidence type="ECO:0000256" key="6">
    <source>
        <dbReference type="ARBA" id="ARBA00022630"/>
    </source>
</evidence>
<evidence type="ECO:0000256" key="7">
    <source>
        <dbReference type="ARBA" id="ARBA00022688"/>
    </source>
</evidence>
<dbReference type="GO" id="GO:0110142">
    <property type="term" value="C:ubiquinone biosynthesis complex"/>
    <property type="evidence" value="ECO:0007669"/>
    <property type="project" value="UniProtKB-ARBA"/>
</dbReference>
<comment type="cofactor">
    <cofactor evidence="1">
        <name>FAD</name>
        <dbReference type="ChEBI" id="CHEBI:57692"/>
    </cofactor>
</comment>
<dbReference type="PANTHER" id="PTHR43876:SF7">
    <property type="entry name" value="UBIQUINONE BIOSYNTHESIS MONOOXYGENASE COQ6, MITOCHONDRIAL"/>
    <property type="match status" value="1"/>
</dbReference>
<comment type="subcellular location">
    <subcellularLocation>
        <location evidence="2">Cytoplasm</location>
    </subcellularLocation>
</comment>
<dbReference type="PRINTS" id="PR00420">
    <property type="entry name" value="RNGMNOXGNASE"/>
</dbReference>
<evidence type="ECO:0000256" key="9">
    <source>
        <dbReference type="ARBA" id="ARBA00023002"/>
    </source>
</evidence>
<keyword evidence="7" id="KW-0831">Ubiquinone biosynthesis</keyword>
<dbReference type="InterPro" id="IPR010971">
    <property type="entry name" value="UbiH/COQ6"/>
</dbReference>